<protein>
    <submittedName>
        <fullName evidence="2">Uncharacterized protein</fullName>
    </submittedName>
</protein>
<reference evidence="2 3" key="1">
    <citation type="submission" date="2014-04" db="EMBL/GenBank/DDBJ databases">
        <authorList>
            <consortium name="DOE Joint Genome Institute"/>
            <person name="Kuo A."/>
            <person name="Kohler A."/>
            <person name="Jargeat P."/>
            <person name="Nagy L.G."/>
            <person name="Floudas D."/>
            <person name="Copeland A."/>
            <person name="Barry K.W."/>
            <person name="Cichocki N."/>
            <person name="Veneault-Fourrey C."/>
            <person name="LaButti K."/>
            <person name="Lindquist E.A."/>
            <person name="Lipzen A."/>
            <person name="Lundell T."/>
            <person name="Morin E."/>
            <person name="Murat C."/>
            <person name="Sun H."/>
            <person name="Tunlid A."/>
            <person name="Henrissat B."/>
            <person name="Grigoriev I.V."/>
            <person name="Hibbett D.S."/>
            <person name="Martin F."/>
            <person name="Nordberg H.P."/>
            <person name="Cantor M.N."/>
            <person name="Hua S.X."/>
        </authorList>
    </citation>
    <scope>NUCLEOTIDE SEQUENCE [LARGE SCALE GENOMIC DNA]</scope>
    <source>
        <strain evidence="2 3">Ve08.2h10</strain>
    </source>
</reference>
<gene>
    <name evidence="2" type="ORF">PAXRUDRAFT_823198</name>
</gene>
<dbReference type="Proteomes" id="UP000054538">
    <property type="component" value="Unassembled WGS sequence"/>
</dbReference>
<feature type="compositionally biased region" description="Low complexity" evidence="1">
    <location>
        <begin position="407"/>
        <end position="416"/>
    </location>
</feature>
<feature type="compositionally biased region" description="Polar residues" evidence="1">
    <location>
        <begin position="247"/>
        <end position="256"/>
    </location>
</feature>
<proteinExistence type="predicted"/>
<dbReference type="AlphaFoldDB" id="A0A0D0DKM4"/>
<evidence type="ECO:0000313" key="3">
    <source>
        <dbReference type="Proteomes" id="UP000054538"/>
    </source>
</evidence>
<evidence type="ECO:0000313" key="2">
    <source>
        <dbReference type="EMBL" id="KIK99032.1"/>
    </source>
</evidence>
<feature type="region of interest" description="Disordered" evidence="1">
    <location>
        <begin position="524"/>
        <end position="561"/>
    </location>
</feature>
<dbReference type="OrthoDB" id="2333993at2759"/>
<reference evidence="3" key="2">
    <citation type="submission" date="2015-01" db="EMBL/GenBank/DDBJ databases">
        <title>Evolutionary Origins and Diversification of the Mycorrhizal Mutualists.</title>
        <authorList>
            <consortium name="DOE Joint Genome Institute"/>
            <consortium name="Mycorrhizal Genomics Consortium"/>
            <person name="Kohler A."/>
            <person name="Kuo A."/>
            <person name="Nagy L.G."/>
            <person name="Floudas D."/>
            <person name="Copeland A."/>
            <person name="Barry K.W."/>
            <person name="Cichocki N."/>
            <person name="Veneault-Fourrey C."/>
            <person name="LaButti K."/>
            <person name="Lindquist E.A."/>
            <person name="Lipzen A."/>
            <person name="Lundell T."/>
            <person name="Morin E."/>
            <person name="Murat C."/>
            <person name="Riley R."/>
            <person name="Ohm R."/>
            <person name="Sun H."/>
            <person name="Tunlid A."/>
            <person name="Henrissat B."/>
            <person name="Grigoriev I.V."/>
            <person name="Hibbett D.S."/>
            <person name="Martin F."/>
        </authorList>
    </citation>
    <scope>NUCLEOTIDE SEQUENCE [LARGE SCALE GENOMIC DNA]</scope>
    <source>
        <strain evidence="3">Ve08.2h10</strain>
    </source>
</reference>
<feature type="compositionally biased region" description="Acidic residues" evidence="1">
    <location>
        <begin position="605"/>
        <end position="616"/>
    </location>
</feature>
<dbReference type="HOGENOM" id="CLU_022336_0_0_1"/>
<feature type="compositionally biased region" description="Polar residues" evidence="1">
    <location>
        <begin position="323"/>
        <end position="341"/>
    </location>
</feature>
<sequence length="652" mass="71118">MSEARPSLAVSLSFPGTANAFSSRNLKRRLSSSGDLGFFTPAAASFNPKPYPHNDSSIHVPNAPKLSPPIRNHSAASLAQHVPIMDPSPSDPNVVFIHPPFVAFPDAHLYPEGLSYSLMAVNPEWFLDATDFMSSLSTNPDAIPYPPQLEPPRGWCPAKKKDLKALGPDGWPEGEEPRLRCTFCRRTYAGVNAKSMWRRHVYEKHKIAMSNRRDGIDRNRGGRGSNREHRNAVSDKENLSDEPRQGNRISPEQSVTKPKAGPFLSLSEGLAKSVEQGDHDKSIAQPFAPFIEQKEFPQPALPSGDHIFTDNDTGVSGLGDDPPSNTEPDGVSTLSPRTTRFTIPMSPYDPTLTPSFRHSPPRLPSDQPWRFPSPSHPLHSKAREFCLSMLVRGGVSPSVKGSSTADSSSPSLGPPSIINTPCSAIGRSKTFSNVFSSSPAILRPSPRQLFSDGQSHIPAFNHLDFRKRVNDSPLTSGLRRRMHYRKASVMNSSSDLQGDWLSDGSLSSASSMGAMESHVRLSSEDPFGGLYKPLMEPRAREDGPDQRNSSPSLSSPGIESPVVRNARYSDVGAPELEAGLVGLGIGLMAPFKLSTCRTHSDEATDILADDNDEDEVEKTLTDSSPGPRSPTEILSSKLLRSPPLKRRRMTMD</sequence>
<dbReference type="EMBL" id="KN824872">
    <property type="protein sequence ID" value="KIK99032.1"/>
    <property type="molecule type" value="Genomic_DNA"/>
</dbReference>
<feature type="compositionally biased region" description="Basic residues" evidence="1">
    <location>
        <begin position="643"/>
        <end position="652"/>
    </location>
</feature>
<evidence type="ECO:0000256" key="1">
    <source>
        <dbReference type="SAM" id="MobiDB-lite"/>
    </source>
</evidence>
<feature type="region of interest" description="Disordered" evidence="1">
    <location>
        <begin position="396"/>
        <end position="420"/>
    </location>
</feature>
<feature type="region of interest" description="Disordered" evidence="1">
    <location>
        <begin position="297"/>
        <end position="375"/>
    </location>
</feature>
<name>A0A0D0DKM4_9AGAM</name>
<organism evidence="2 3">
    <name type="scientific">Paxillus rubicundulus Ve08.2h10</name>
    <dbReference type="NCBI Taxonomy" id="930991"/>
    <lineage>
        <taxon>Eukaryota</taxon>
        <taxon>Fungi</taxon>
        <taxon>Dikarya</taxon>
        <taxon>Basidiomycota</taxon>
        <taxon>Agaricomycotina</taxon>
        <taxon>Agaricomycetes</taxon>
        <taxon>Agaricomycetidae</taxon>
        <taxon>Boletales</taxon>
        <taxon>Paxilineae</taxon>
        <taxon>Paxillaceae</taxon>
        <taxon>Paxillus</taxon>
    </lineage>
</organism>
<accession>A0A0D0DKM4</accession>
<feature type="region of interest" description="Disordered" evidence="1">
    <location>
        <begin position="212"/>
        <end position="263"/>
    </location>
</feature>
<feature type="compositionally biased region" description="Basic and acidic residues" evidence="1">
    <location>
        <begin position="212"/>
        <end position="245"/>
    </location>
</feature>
<feature type="compositionally biased region" description="Basic and acidic residues" evidence="1">
    <location>
        <begin position="535"/>
        <end position="545"/>
    </location>
</feature>
<dbReference type="InParanoid" id="A0A0D0DKM4"/>
<feature type="compositionally biased region" description="Low complexity" evidence="1">
    <location>
        <begin position="549"/>
        <end position="561"/>
    </location>
</feature>
<keyword evidence="3" id="KW-1185">Reference proteome</keyword>
<feature type="region of interest" description="Disordered" evidence="1">
    <location>
        <begin position="605"/>
        <end position="652"/>
    </location>
</feature>